<evidence type="ECO:0000256" key="1">
    <source>
        <dbReference type="SAM" id="MobiDB-lite"/>
    </source>
</evidence>
<sequence>PRVRPRHQSADGTGNGLCGQSSTIGRTALGRAAGSKDTADIPPRRLLLMFRCPDNQCCCVFSERRGSFLLQGAADRGAKRSHPKAIRQERFASSIFACERILSPYRIAKTKGYVLPTVFQCSYSIVAQHHEAGLSPTARRLNTSNRGIFTHCQWLSSQEVQYVEQGLETAFPTQHCQRDSAMPIKVYEG</sequence>
<reference evidence="2 3" key="1">
    <citation type="submission" date="2018-01" db="EMBL/GenBank/DDBJ databases">
        <title>Genome characterization of the sugarcane-associated fungus Trichoderma ghanense CCMA-1212 and their application in lignocelulose bioconversion.</title>
        <authorList>
            <person name="Steindorff A.S."/>
            <person name="Mendes T.D."/>
            <person name="Vilela E.S.D."/>
            <person name="Rodrigues D.S."/>
            <person name="Formighieri E.F."/>
            <person name="Melo I.S."/>
            <person name="Favaro L.C.L."/>
        </authorList>
    </citation>
    <scope>NUCLEOTIDE SEQUENCE [LARGE SCALE GENOMIC DNA]</scope>
    <source>
        <strain evidence="2 3">CCMA-1212</strain>
    </source>
</reference>
<evidence type="ECO:0000313" key="3">
    <source>
        <dbReference type="Proteomes" id="UP001642720"/>
    </source>
</evidence>
<keyword evidence="3" id="KW-1185">Reference proteome</keyword>
<organism evidence="2 3">
    <name type="scientific">Trichoderma ghanense</name>
    <dbReference type="NCBI Taxonomy" id="65468"/>
    <lineage>
        <taxon>Eukaryota</taxon>
        <taxon>Fungi</taxon>
        <taxon>Dikarya</taxon>
        <taxon>Ascomycota</taxon>
        <taxon>Pezizomycotina</taxon>
        <taxon>Sordariomycetes</taxon>
        <taxon>Hypocreomycetidae</taxon>
        <taxon>Hypocreales</taxon>
        <taxon>Hypocreaceae</taxon>
        <taxon>Trichoderma</taxon>
    </lineage>
</organism>
<protein>
    <submittedName>
        <fullName evidence="2">Uncharacterized protein</fullName>
    </submittedName>
</protein>
<proteinExistence type="predicted"/>
<dbReference type="EMBL" id="PPTA01000005">
    <property type="protein sequence ID" value="TFB03168.1"/>
    <property type="molecule type" value="Genomic_DNA"/>
</dbReference>
<dbReference type="RefSeq" id="XP_073559369.1">
    <property type="nucleotide sequence ID" value="XM_073702170.1"/>
</dbReference>
<feature type="non-terminal residue" evidence="2">
    <location>
        <position position="1"/>
    </location>
</feature>
<evidence type="ECO:0000313" key="2">
    <source>
        <dbReference type="EMBL" id="TFB03168.1"/>
    </source>
</evidence>
<name>A0ABY2H4J4_9HYPO</name>
<gene>
    <name evidence="2" type="ORF">CCMA1212_004887</name>
</gene>
<dbReference type="Proteomes" id="UP001642720">
    <property type="component" value="Unassembled WGS sequence"/>
</dbReference>
<accession>A0ABY2H4J4</accession>
<dbReference type="GeneID" id="300576620"/>
<feature type="region of interest" description="Disordered" evidence="1">
    <location>
        <begin position="1"/>
        <end position="23"/>
    </location>
</feature>
<comment type="caution">
    <text evidence="2">The sequence shown here is derived from an EMBL/GenBank/DDBJ whole genome shotgun (WGS) entry which is preliminary data.</text>
</comment>